<gene>
    <name evidence="4" type="ORF">L207DRAFT_520191</name>
</gene>
<dbReference type="Proteomes" id="UP000235786">
    <property type="component" value="Unassembled WGS sequence"/>
</dbReference>
<accession>A0A2J6QVS1</accession>
<dbReference type="Pfam" id="PF00734">
    <property type="entry name" value="CBM_1"/>
    <property type="match status" value="1"/>
</dbReference>
<feature type="signal peptide" evidence="2">
    <location>
        <begin position="1"/>
        <end position="20"/>
    </location>
</feature>
<dbReference type="GO" id="GO:0005975">
    <property type="term" value="P:carbohydrate metabolic process"/>
    <property type="evidence" value="ECO:0007669"/>
    <property type="project" value="InterPro"/>
</dbReference>
<dbReference type="AlphaFoldDB" id="A0A2J6QVS1"/>
<keyword evidence="1 2" id="KW-0732">Signal</keyword>
<protein>
    <recommendedName>
        <fullName evidence="3">CBM1 domain-containing protein</fullName>
    </recommendedName>
</protein>
<dbReference type="GO" id="GO:0005576">
    <property type="term" value="C:extracellular region"/>
    <property type="evidence" value="ECO:0007669"/>
    <property type="project" value="InterPro"/>
</dbReference>
<dbReference type="OrthoDB" id="10482288at2759"/>
<sequence length="140" mass="14560">MLSIKSALAFLLVLITSAASQVVVTETDTVTLVTITSVITVAPPSTSTTTAYVTVGGNPPSTTSYYSTEYVTVTAGQSAPSSNSVCPVEHHGQCGGTNYSGCRDCAYRHYCSKVNDGYSICHLAYTVATAVATVYRGDAL</sequence>
<evidence type="ECO:0000256" key="2">
    <source>
        <dbReference type="SAM" id="SignalP"/>
    </source>
</evidence>
<evidence type="ECO:0000313" key="4">
    <source>
        <dbReference type="EMBL" id="PMD30353.1"/>
    </source>
</evidence>
<proteinExistence type="predicted"/>
<organism evidence="4 5">
    <name type="scientific">Hyaloscypha variabilis (strain UAMH 11265 / GT02V1 / F)</name>
    <name type="common">Meliniomyces variabilis</name>
    <dbReference type="NCBI Taxonomy" id="1149755"/>
    <lineage>
        <taxon>Eukaryota</taxon>
        <taxon>Fungi</taxon>
        <taxon>Dikarya</taxon>
        <taxon>Ascomycota</taxon>
        <taxon>Pezizomycotina</taxon>
        <taxon>Leotiomycetes</taxon>
        <taxon>Helotiales</taxon>
        <taxon>Hyaloscyphaceae</taxon>
        <taxon>Hyaloscypha</taxon>
        <taxon>Hyaloscypha variabilis</taxon>
    </lineage>
</organism>
<evidence type="ECO:0000256" key="1">
    <source>
        <dbReference type="ARBA" id="ARBA00022729"/>
    </source>
</evidence>
<dbReference type="InterPro" id="IPR035971">
    <property type="entry name" value="CBD_sf"/>
</dbReference>
<keyword evidence="5" id="KW-1185">Reference proteome</keyword>
<dbReference type="PROSITE" id="PS51164">
    <property type="entry name" value="CBM1_2"/>
    <property type="match status" value="1"/>
</dbReference>
<dbReference type="EMBL" id="KZ613967">
    <property type="protein sequence ID" value="PMD30353.1"/>
    <property type="molecule type" value="Genomic_DNA"/>
</dbReference>
<dbReference type="InterPro" id="IPR000254">
    <property type="entry name" value="CBD"/>
</dbReference>
<evidence type="ECO:0000313" key="5">
    <source>
        <dbReference type="Proteomes" id="UP000235786"/>
    </source>
</evidence>
<feature type="domain" description="CBM1" evidence="3">
    <location>
        <begin position="86"/>
        <end position="122"/>
    </location>
</feature>
<evidence type="ECO:0000259" key="3">
    <source>
        <dbReference type="PROSITE" id="PS51164"/>
    </source>
</evidence>
<name>A0A2J6QVS1_HYAVF</name>
<reference evidence="4 5" key="1">
    <citation type="submission" date="2016-04" db="EMBL/GenBank/DDBJ databases">
        <title>A degradative enzymes factory behind the ericoid mycorrhizal symbiosis.</title>
        <authorList>
            <consortium name="DOE Joint Genome Institute"/>
            <person name="Martino E."/>
            <person name="Morin E."/>
            <person name="Grelet G."/>
            <person name="Kuo A."/>
            <person name="Kohler A."/>
            <person name="Daghino S."/>
            <person name="Barry K."/>
            <person name="Choi C."/>
            <person name="Cichocki N."/>
            <person name="Clum A."/>
            <person name="Copeland A."/>
            <person name="Hainaut M."/>
            <person name="Haridas S."/>
            <person name="Labutti K."/>
            <person name="Lindquist E."/>
            <person name="Lipzen A."/>
            <person name="Khouja H.-R."/>
            <person name="Murat C."/>
            <person name="Ohm R."/>
            <person name="Olson A."/>
            <person name="Spatafora J."/>
            <person name="Veneault-Fourrey C."/>
            <person name="Henrissat B."/>
            <person name="Grigoriev I."/>
            <person name="Martin F."/>
            <person name="Perotto S."/>
        </authorList>
    </citation>
    <scope>NUCLEOTIDE SEQUENCE [LARGE SCALE GENOMIC DNA]</scope>
    <source>
        <strain evidence="4 5">F</strain>
    </source>
</reference>
<dbReference type="SUPFAM" id="SSF57180">
    <property type="entry name" value="Cellulose-binding domain"/>
    <property type="match status" value="1"/>
</dbReference>
<dbReference type="GO" id="GO:0030248">
    <property type="term" value="F:cellulose binding"/>
    <property type="evidence" value="ECO:0007669"/>
    <property type="project" value="InterPro"/>
</dbReference>
<feature type="chain" id="PRO_5014334696" description="CBM1 domain-containing protein" evidence="2">
    <location>
        <begin position="21"/>
        <end position="140"/>
    </location>
</feature>